<sequence>MQTAIAQASERTGVDFGYLLAQAKVESSLNPTAKAPTSSATGLFQFIESTWLDVMRRHGPSLGLGQVASAIQPGSRGPVVSDPVQRGQILALRNDPQVASLMAGALAQDNRDALVPVLGREPDAGELYLAHFLGSGGASRFLTALKRSPDAPAPALFGKAAAANRPIFYSPGGAPRSLSGVMDVLRTKIERAMPAGDAAPMFSQAGAFLPAGVFAPASIASAPATSGTPVTRPQMQRYPTSLGAAAAAIPAPTMPQLPKISTLLRDNFALGSEPASSSAGDHARRAYARLKAFGL</sequence>
<dbReference type="Pfam" id="PF01464">
    <property type="entry name" value="SLT"/>
    <property type="match status" value="1"/>
</dbReference>
<dbReference type="AlphaFoldDB" id="A0A845AQ15"/>
<evidence type="ECO:0000313" key="3">
    <source>
        <dbReference type="EMBL" id="MXP30586.1"/>
    </source>
</evidence>
<evidence type="ECO:0000313" key="5">
    <source>
        <dbReference type="Proteomes" id="UP000446786"/>
    </source>
</evidence>
<protein>
    <submittedName>
        <fullName evidence="3">Transglycosylase SLT domain-containing protein</fullName>
    </submittedName>
</protein>
<name>A0A845AQ15_9SPHN</name>
<keyword evidence="5" id="KW-1185">Reference proteome</keyword>
<reference evidence="3 5" key="1">
    <citation type="submission" date="2019-12" db="EMBL/GenBank/DDBJ databases">
        <title>Genomic-based taxomic classification of the family Erythrobacteraceae.</title>
        <authorList>
            <person name="Xu L."/>
        </authorList>
    </citation>
    <scope>NUCLEOTIDE SEQUENCE [LARGE SCALE GENOMIC DNA]</scope>
    <source>
        <strain evidence="3 5">JCM 16677</strain>
    </source>
</reference>
<evidence type="ECO:0000313" key="4">
    <source>
        <dbReference type="EMBL" id="MXP33346.1"/>
    </source>
</evidence>
<organism evidence="3 5">
    <name type="scientific">Parerythrobacter jejuensis</name>
    <dbReference type="NCBI Taxonomy" id="795812"/>
    <lineage>
        <taxon>Bacteria</taxon>
        <taxon>Pseudomonadati</taxon>
        <taxon>Pseudomonadota</taxon>
        <taxon>Alphaproteobacteria</taxon>
        <taxon>Sphingomonadales</taxon>
        <taxon>Erythrobacteraceae</taxon>
        <taxon>Parerythrobacter</taxon>
    </lineage>
</organism>
<comment type="similarity">
    <text evidence="1">Belongs to the virb1 family.</text>
</comment>
<feature type="domain" description="Transglycosylase SLT" evidence="2">
    <location>
        <begin position="5"/>
        <end position="57"/>
    </location>
</feature>
<dbReference type="InterPro" id="IPR023346">
    <property type="entry name" value="Lysozyme-like_dom_sf"/>
</dbReference>
<dbReference type="OrthoDB" id="8477976at2"/>
<dbReference type="InterPro" id="IPR008258">
    <property type="entry name" value="Transglycosylase_SLT_dom_1"/>
</dbReference>
<gene>
    <name evidence="3" type="ORF">GRI94_01980</name>
    <name evidence="4" type="ORF">GRI94_16070</name>
</gene>
<evidence type="ECO:0000259" key="2">
    <source>
        <dbReference type="Pfam" id="PF01464"/>
    </source>
</evidence>
<comment type="caution">
    <text evidence="3">The sequence shown here is derived from an EMBL/GenBank/DDBJ whole genome shotgun (WGS) entry which is preliminary data.</text>
</comment>
<evidence type="ECO:0000256" key="1">
    <source>
        <dbReference type="ARBA" id="ARBA00009387"/>
    </source>
</evidence>
<dbReference type="EMBL" id="WTYE01000001">
    <property type="protein sequence ID" value="MXP33346.1"/>
    <property type="molecule type" value="Genomic_DNA"/>
</dbReference>
<dbReference type="Gene3D" id="1.10.530.10">
    <property type="match status" value="1"/>
</dbReference>
<dbReference type="Proteomes" id="UP000446786">
    <property type="component" value="Unassembled WGS sequence"/>
</dbReference>
<accession>A0A845AQ15</accession>
<dbReference type="SUPFAM" id="SSF53955">
    <property type="entry name" value="Lysozyme-like"/>
    <property type="match status" value="1"/>
</dbReference>
<dbReference type="EMBL" id="WTYE01000001">
    <property type="protein sequence ID" value="MXP30586.1"/>
    <property type="molecule type" value="Genomic_DNA"/>
</dbReference>
<proteinExistence type="inferred from homology"/>